<feature type="compositionally biased region" description="Basic and acidic residues" evidence="1">
    <location>
        <begin position="33"/>
        <end position="88"/>
    </location>
</feature>
<reference evidence="2 3" key="1">
    <citation type="submission" date="2024-02" db="EMBL/GenBank/DDBJ databases">
        <authorList>
            <person name="Chen Y."/>
            <person name="Shah S."/>
            <person name="Dougan E. K."/>
            <person name="Thang M."/>
            <person name="Chan C."/>
        </authorList>
    </citation>
    <scope>NUCLEOTIDE SEQUENCE [LARGE SCALE GENOMIC DNA]</scope>
</reference>
<feature type="compositionally biased region" description="Basic residues" evidence="1">
    <location>
        <begin position="137"/>
        <end position="148"/>
    </location>
</feature>
<feature type="region of interest" description="Disordered" evidence="1">
    <location>
        <begin position="17"/>
        <end position="201"/>
    </location>
</feature>
<comment type="caution">
    <text evidence="2">The sequence shown here is derived from an EMBL/GenBank/DDBJ whole genome shotgun (WGS) entry which is preliminary data.</text>
</comment>
<evidence type="ECO:0000256" key="1">
    <source>
        <dbReference type="SAM" id="MobiDB-lite"/>
    </source>
</evidence>
<feature type="compositionally biased region" description="Polar residues" evidence="1">
    <location>
        <begin position="550"/>
        <end position="559"/>
    </location>
</feature>
<proteinExistence type="predicted"/>
<dbReference type="Proteomes" id="UP001642484">
    <property type="component" value="Unassembled WGS sequence"/>
</dbReference>
<name>A0ABP0KTC5_9DINO</name>
<feature type="region of interest" description="Disordered" evidence="1">
    <location>
        <begin position="550"/>
        <end position="569"/>
    </location>
</feature>
<sequence length="569" mass="62247">MGNVSDHVSMCNEECQNRAGEYVRNSPVQTERVMNDERRRRLAQQRRDVSGQRSSREGREGQRETRSARGLAREQSKESDNPMREYRPAEAPASSSKSCRKPGAGLSPETYVPPPQFEVDEQIPSFDPWAPEGAYARKQREKVRRRKNSKDGAARRTTEEGPRNEDTQIGASISEFLRRGVAQAAPKPAAERPEMMPSKDGGFIATIQQGFQGIFGHLATSKEEVLKKRGPMSAVEYEAVPGDDLDQRVQFFARQIPEHLGEWLKIYRKARGEYEVSGEVVRMAWQSTVGPPTPEMPEGKILREVFVFAESETNSDVPAEPLHLYLRHSANVAYDLHFGSAMMKVPEQNRLSFAEEIGTLLKDSDADSKYKAMLLASEQALKRERAALSFRKKMDHEVAQGLPSPCDKAIIQVEEKKGHSRDGKENQGKPTSQTLDDLLAYLPPLPPLLPPSLPGPGGSFLLPPSAGLDLLGCSQNTGNFFMSQGLPAMQSPFKASGSSASCPPSSFGLAHSPLPGGSFYNAGLGPHGGSFLGVGGSFLMTNGMQSSWGNLPRTGSNVQVGMPPIPTIG</sequence>
<dbReference type="EMBL" id="CAXAMN010009902">
    <property type="protein sequence ID" value="CAK9030131.1"/>
    <property type="molecule type" value="Genomic_DNA"/>
</dbReference>
<gene>
    <name evidence="2" type="ORF">CCMP2556_LOCUS17761</name>
</gene>
<feature type="compositionally biased region" description="Basic and acidic residues" evidence="1">
    <location>
        <begin position="149"/>
        <end position="166"/>
    </location>
</feature>
<evidence type="ECO:0000313" key="3">
    <source>
        <dbReference type="Proteomes" id="UP001642484"/>
    </source>
</evidence>
<accession>A0ABP0KTC5</accession>
<keyword evidence="3" id="KW-1185">Reference proteome</keyword>
<organism evidence="2 3">
    <name type="scientific">Durusdinium trenchii</name>
    <dbReference type="NCBI Taxonomy" id="1381693"/>
    <lineage>
        <taxon>Eukaryota</taxon>
        <taxon>Sar</taxon>
        <taxon>Alveolata</taxon>
        <taxon>Dinophyceae</taxon>
        <taxon>Suessiales</taxon>
        <taxon>Symbiodiniaceae</taxon>
        <taxon>Durusdinium</taxon>
    </lineage>
</organism>
<protein>
    <submittedName>
        <fullName evidence="2">Uncharacterized protein</fullName>
    </submittedName>
</protein>
<evidence type="ECO:0000313" key="2">
    <source>
        <dbReference type="EMBL" id="CAK9030131.1"/>
    </source>
</evidence>